<dbReference type="RefSeq" id="WP_377909483.1">
    <property type="nucleotide sequence ID" value="NZ_JBHSGK010000011.1"/>
</dbReference>
<evidence type="ECO:0000313" key="2">
    <source>
        <dbReference type="Proteomes" id="UP001595896"/>
    </source>
</evidence>
<gene>
    <name evidence="1" type="ORF">ACFO4L_09755</name>
</gene>
<reference evidence="2" key="1">
    <citation type="journal article" date="2019" name="Int. J. Syst. Evol. Microbiol.">
        <title>The Global Catalogue of Microorganisms (GCM) 10K type strain sequencing project: providing services to taxonomists for standard genome sequencing and annotation.</title>
        <authorList>
            <consortium name="The Broad Institute Genomics Platform"/>
            <consortium name="The Broad Institute Genome Sequencing Center for Infectious Disease"/>
            <person name="Wu L."/>
            <person name="Ma J."/>
        </authorList>
    </citation>
    <scope>NUCLEOTIDE SEQUENCE [LARGE SCALE GENOMIC DNA]</scope>
    <source>
        <strain evidence="2">JCM 12165</strain>
    </source>
</reference>
<evidence type="ECO:0000313" key="1">
    <source>
        <dbReference type="EMBL" id="MFC4736868.1"/>
    </source>
</evidence>
<sequence length="59" mass="6441">MNHWTSPERMIANFEEAVATGNTGSASSYLHADSGSLTTEYVENLLGYINDDPYIGVTE</sequence>
<comment type="caution">
    <text evidence="1">The sequence shown here is derived from an EMBL/GenBank/DDBJ whole genome shotgun (WGS) entry which is preliminary data.</text>
</comment>
<organism evidence="1 2">
    <name type="scientific">Bacillus daqingensis</name>
    <dbReference type="NCBI Taxonomy" id="872396"/>
    <lineage>
        <taxon>Bacteria</taxon>
        <taxon>Bacillati</taxon>
        <taxon>Bacillota</taxon>
        <taxon>Bacilli</taxon>
        <taxon>Bacillales</taxon>
        <taxon>Bacillaceae</taxon>
        <taxon>Bacillus</taxon>
    </lineage>
</organism>
<dbReference type="EMBL" id="JBHSGK010000011">
    <property type="protein sequence ID" value="MFC4736868.1"/>
    <property type="molecule type" value="Genomic_DNA"/>
</dbReference>
<dbReference type="Proteomes" id="UP001595896">
    <property type="component" value="Unassembled WGS sequence"/>
</dbReference>
<protein>
    <submittedName>
        <fullName evidence="1">Uncharacterized protein</fullName>
    </submittedName>
</protein>
<keyword evidence="2" id="KW-1185">Reference proteome</keyword>
<accession>A0ABV9NTY6</accession>
<name>A0ABV9NTY6_9BACI</name>
<proteinExistence type="predicted"/>